<protein>
    <recommendedName>
        <fullName evidence="3">TadE-like domain-containing protein</fullName>
    </recommendedName>
</protein>
<feature type="transmembrane region" description="Helical" evidence="2">
    <location>
        <begin position="88"/>
        <end position="108"/>
    </location>
</feature>
<organism evidence="4 5">
    <name type="scientific">Phenylobacterium soli</name>
    <dbReference type="NCBI Taxonomy" id="2170551"/>
    <lineage>
        <taxon>Bacteria</taxon>
        <taxon>Pseudomonadati</taxon>
        <taxon>Pseudomonadota</taxon>
        <taxon>Alphaproteobacteria</taxon>
        <taxon>Caulobacterales</taxon>
        <taxon>Caulobacteraceae</taxon>
        <taxon>Phenylobacterium</taxon>
    </lineage>
</organism>
<accession>A0A328AQY7</accession>
<keyword evidence="2" id="KW-0472">Membrane</keyword>
<dbReference type="EMBL" id="QFYQ01000001">
    <property type="protein sequence ID" value="RAK55924.1"/>
    <property type="molecule type" value="Genomic_DNA"/>
</dbReference>
<evidence type="ECO:0000313" key="4">
    <source>
        <dbReference type="EMBL" id="RAK55924.1"/>
    </source>
</evidence>
<evidence type="ECO:0000313" key="5">
    <source>
        <dbReference type="Proteomes" id="UP000249254"/>
    </source>
</evidence>
<name>A0A328AQY7_9CAUL</name>
<keyword evidence="2" id="KW-0812">Transmembrane</keyword>
<reference evidence="5" key="1">
    <citation type="submission" date="2018-05" db="EMBL/GenBank/DDBJ databases">
        <authorList>
            <person name="Li X."/>
        </authorList>
    </citation>
    <scope>NUCLEOTIDE SEQUENCE [LARGE SCALE GENOMIC DNA]</scope>
    <source>
        <strain evidence="5">LX32</strain>
    </source>
</reference>
<keyword evidence="2" id="KW-1133">Transmembrane helix</keyword>
<keyword evidence="5" id="KW-1185">Reference proteome</keyword>
<sequence>MVGLPQHHRHHRRRGGLAVRRRQGRAPLCDGQRRGAAHLDPGLVLRPARQRHRQLRREAPVTALPSARRDRRPRLHARLTRRLGQRGAVAVEYAILLPVFLLFVLGAMDMGRLLWTQVSLDRFVQQAARCAVVTPGTCGSSAQIETFATTTNYGLPFTGAAFALTSPTCGRQVSVTLPYKFSAPLISPDISLSASACYPVIP</sequence>
<dbReference type="Pfam" id="PF07811">
    <property type="entry name" value="TadE"/>
    <property type="match status" value="1"/>
</dbReference>
<feature type="compositionally biased region" description="Basic residues" evidence="1">
    <location>
        <begin position="1"/>
        <end position="24"/>
    </location>
</feature>
<evidence type="ECO:0000256" key="1">
    <source>
        <dbReference type="SAM" id="MobiDB-lite"/>
    </source>
</evidence>
<dbReference type="OrthoDB" id="7449015at2"/>
<evidence type="ECO:0000256" key="2">
    <source>
        <dbReference type="SAM" id="Phobius"/>
    </source>
</evidence>
<feature type="region of interest" description="Disordered" evidence="1">
    <location>
        <begin position="1"/>
        <end position="26"/>
    </location>
</feature>
<dbReference type="Proteomes" id="UP000249254">
    <property type="component" value="Unassembled WGS sequence"/>
</dbReference>
<dbReference type="InterPro" id="IPR012495">
    <property type="entry name" value="TadE-like_dom"/>
</dbReference>
<feature type="domain" description="TadE-like" evidence="3">
    <location>
        <begin position="87"/>
        <end position="129"/>
    </location>
</feature>
<comment type="caution">
    <text evidence="4">The sequence shown here is derived from an EMBL/GenBank/DDBJ whole genome shotgun (WGS) entry which is preliminary data.</text>
</comment>
<evidence type="ECO:0000259" key="3">
    <source>
        <dbReference type="Pfam" id="PF07811"/>
    </source>
</evidence>
<gene>
    <name evidence="4" type="ORF">DJ017_16115</name>
</gene>
<dbReference type="AlphaFoldDB" id="A0A328AQY7"/>
<proteinExistence type="predicted"/>